<organism evidence="19 20">
    <name type="scientific">Thermosipho affectus</name>
    <dbReference type="NCBI Taxonomy" id="660294"/>
    <lineage>
        <taxon>Bacteria</taxon>
        <taxon>Thermotogati</taxon>
        <taxon>Thermotogota</taxon>
        <taxon>Thermotogae</taxon>
        <taxon>Thermotogales</taxon>
        <taxon>Fervidobacteriaceae</taxon>
        <taxon>Thermosipho</taxon>
    </lineage>
</organism>
<evidence type="ECO:0000256" key="10">
    <source>
        <dbReference type="ARBA" id="ARBA00023204"/>
    </source>
</evidence>
<dbReference type="RefSeq" id="WP_077197995.1">
    <property type="nucleotide sequence ID" value="NZ_LBFC01000009.1"/>
</dbReference>
<dbReference type="PROSITE" id="PS51217">
    <property type="entry name" value="UVRD_HELICASE_CTER"/>
    <property type="match status" value="1"/>
</dbReference>
<evidence type="ECO:0000256" key="3">
    <source>
        <dbReference type="ARBA" id="ARBA00022741"/>
    </source>
</evidence>
<dbReference type="GO" id="GO:0004386">
    <property type="term" value="F:helicase activity"/>
    <property type="evidence" value="ECO:0007669"/>
    <property type="project" value="UniProtKB-KW"/>
</dbReference>
<dbReference type="InterPro" id="IPR013986">
    <property type="entry name" value="DExx_box_DNA_helicase_dom_sf"/>
</dbReference>
<evidence type="ECO:0000259" key="18">
    <source>
        <dbReference type="PROSITE" id="PS51217"/>
    </source>
</evidence>
<evidence type="ECO:0000256" key="7">
    <source>
        <dbReference type="ARBA" id="ARBA00022839"/>
    </source>
</evidence>
<evidence type="ECO:0000256" key="1">
    <source>
        <dbReference type="ARBA" id="ARBA00009922"/>
    </source>
</evidence>
<dbReference type="Pfam" id="PF13361">
    <property type="entry name" value="UvrD_C"/>
    <property type="match status" value="1"/>
</dbReference>
<keyword evidence="7" id="KW-0269">Exonuclease</keyword>
<proteinExistence type="inferred from homology"/>
<evidence type="ECO:0000313" key="19">
    <source>
        <dbReference type="EMBL" id="ONN27572.1"/>
    </source>
</evidence>
<feature type="binding site" evidence="15">
    <location>
        <begin position="19"/>
        <end position="26"/>
    </location>
    <ligand>
        <name>ATP</name>
        <dbReference type="ChEBI" id="CHEBI:30616"/>
    </ligand>
</feature>
<keyword evidence="2" id="KW-0540">Nuclease</keyword>
<keyword evidence="10" id="KW-0234">DNA repair</keyword>
<dbReference type="Gene3D" id="1.10.486.10">
    <property type="entry name" value="PCRA, domain 4"/>
    <property type="match status" value="1"/>
</dbReference>
<dbReference type="Gene3D" id="3.90.320.10">
    <property type="match status" value="1"/>
</dbReference>
<evidence type="ECO:0000313" key="20">
    <source>
        <dbReference type="Proteomes" id="UP000242616"/>
    </source>
</evidence>
<dbReference type="InterPro" id="IPR000212">
    <property type="entry name" value="DNA_helicase_UvrD/REP"/>
</dbReference>
<keyword evidence="20" id="KW-1185">Reference proteome</keyword>
<feature type="domain" description="UvrD-like helicase ATP-binding" evidence="17">
    <location>
        <begin position="1"/>
        <end position="349"/>
    </location>
</feature>
<dbReference type="Pfam" id="PF00580">
    <property type="entry name" value="UvrD-helicase"/>
    <property type="match status" value="1"/>
</dbReference>
<evidence type="ECO:0000256" key="5">
    <source>
        <dbReference type="ARBA" id="ARBA00022801"/>
    </source>
</evidence>
<evidence type="ECO:0000256" key="12">
    <source>
        <dbReference type="ARBA" id="ARBA00034617"/>
    </source>
</evidence>
<protein>
    <recommendedName>
        <fullName evidence="13">DNA 3'-5' helicase</fullName>
        <ecNumber evidence="13">5.6.2.4</ecNumber>
    </recommendedName>
</protein>
<keyword evidence="3 15" id="KW-0547">Nucleotide-binding</keyword>
<dbReference type="InterPro" id="IPR011604">
    <property type="entry name" value="PDDEXK-like_dom_sf"/>
</dbReference>
<evidence type="ECO:0000256" key="16">
    <source>
        <dbReference type="SAM" id="Coils"/>
    </source>
</evidence>
<evidence type="ECO:0000256" key="2">
    <source>
        <dbReference type="ARBA" id="ARBA00022722"/>
    </source>
</evidence>
<keyword evidence="9" id="KW-0238">DNA-binding</keyword>
<evidence type="ECO:0000259" key="17">
    <source>
        <dbReference type="PROSITE" id="PS51198"/>
    </source>
</evidence>
<evidence type="ECO:0000256" key="15">
    <source>
        <dbReference type="PROSITE-ProRule" id="PRU00560"/>
    </source>
</evidence>
<comment type="caution">
    <text evidence="19">The sequence shown here is derived from an EMBL/GenBank/DDBJ whole genome shotgun (WGS) entry which is preliminary data.</text>
</comment>
<gene>
    <name evidence="19" type="ORF">XJ44_02840</name>
</gene>
<keyword evidence="11" id="KW-0413">Isomerase</keyword>
<keyword evidence="8 15" id="KW-0067">ATP-binding</keyword>
<comment type="catalytic activity">
    <reaction evidence="14">
        <text>ATP + H2O = ADP + phosphate + H(+)</text>
        <dbReference type="Rhea" id="RHEA:13065"/>
        <dbReference type="ChEBI" id="CHEBI:15377"/>
        <dbReference type="ChEBI" id="CHEBI:15378"/>
        <dbReference type="ChEBI" id="CHEBI:30616"/>
        <dbReference type="ChEBI" id="CHEBI:43474"/>
        <dbReference type="ChEBI" id="CHEBI:456216"/>
        <dbReference type="EC" id="5.6.2.4"/>
    </reaction>
</comment>
<dbReference type="PANTHER" id="PTHR11070:SF48">
    <property type="entry name" value="ATP-DEPENDENT HELICASE_NUCLEASE SUBUNIT A"/>
    <property type="match status" value="1"/>
</dbReference>
<dbReference type="PANTHER" id="PTHR11070">
    <property type="entry name" value="UVRD / RECB / PCRA DNA HELICASE FAMILY MEMBER"/>
    <property type="match status" value="1"/>
</dbReference>
<dbReference type="InterPro" id="IPR014017">
    <property type="entry name" value="DNA_helicase_UvrD-like_C"/>
</dbReference>
<sequence length="1004" mass="118871">MGVLDEIKSNINRNYFISASAGTGKTYTITHYYVEILNEYEKINYPEIVDEIVVATFTKKAASEMKERIFQLVKEKNSPYWKKIKNYLPRAIISTIDSFCQRILREENVNAKIDPNFTIISDLKMNKLIERSVYLTLKFVFQLYDYDKTDINLNISKLRKKQIEIILQSLKKNKNSIKKLFEIYQNIDEVENLLKYTLSNWRTEMKNATILEKLFETAKEESLALKAFKDMLLISKEIYEAFTVDNFEYDFKGILEKTLDILEDKNIRKKYQKRFKYIIIDEFQDTNYLQKELFDKLHTKENYLFYVGDRKQSIYRFRNSDVSVFLKTQNEFEENGEKILALKDNYRSNSELVKYFNFISKHKIFNKHIVQKTNNIDKYETFKVLEPNIYKKLWFDDEKDTSKPTIFCKGKVPSLNNKENGRIKYVIVSLDKKEKKEKKEALVAAYIIKKLVGKELTINVKNKCIDKKITYGDFAILRSRLSNAEGIYKEVFEAYNIPLHIVGGKSFYKQLEIQTILNALFAVQNPNNNYYFTRFFFSPLVLGKFKDYEKIVSEKKENETLFEAAKRIHKSHALEVLEKYAHLKYYIRPTEILKGLIKDLNYFEKLVYFKDKESAILNVKKLILEAENFDQLADSFSELIKLIQKIGDTNEAEASTEDETSESVKLMTIHASKGLEFKIVLLGDLFANLNTKNSKDLKFYNKKDKNYFMLTKIMDNLDKNTLELIKEFYLDEVYDETEVLRKIYVAITRASEMFIPIIFNENKENVAKYLKLSDDEIEELKKEIKSFEYVEINNVEIPTEQKKHTKEKEDIPQENLKDFSHLSYKSYISPTTLYGYLGNENEAKEEITLDLNEQTFKGSQIHRKLSNANTLSQLRYLEETGEIKVKLSHKIGHLFENSKILPEWRIVKPFFHKNRKYMLFGIPDKVIFKDNFIYILDFKNTKNLDDEKYIFQVNFYMYLLKDFGNVKEAYIISTKTGDMLKISYKEGFEEMIKKAIDNFEKVEK</sequence>
<dbReference type="Gene3D" id="3.40.50.300">
    <property type="entry name" value="P-loop containing nucleotide triphosphate hydrolases"/>
    <property type="match status" value="4"/>
</dbReference>
<keyword evidence="5 15" id="KW-0378">Hydrolase</keyword>
<keyword evidence="6 15" id="KW-0347">Helicase</keyword>
<evidence type="ECO:0000256" key="8">
    <source>
        <dbReference type="ARBA" id="ARBA00022840"/>
    </source>
</evidence>
<dbReference type="InterPro" id="IPR014016">
    <property type="entry name" value="UvrD-like_ATP-bd"/>
</dbReference>
<dbReference type="EMBL" id="LBFC01000009">
    <property type="protein sequence ID" value="ONN27572.1"/>
    <property type="molecule type" value="Genomic_DNA"/>
</dbReference>
<feature type="domain" description="UvrD-like helicase C-terminal" evidence="18">
    <location>
        <begin position="392"/>
        <end position="674"/>
    </location>
</feature>
<evidence type="ECO:0000256" key="9">
    <source>
        <dbReference type="ARBA" id="ARBA00023125"/>
    </source>
</evidence>
<dbReference type="EC" id="5.6.2.4" evidence="13"/>
<dbReference type="InterPro" id="IPR027417">
    <property type="entry name" value="P-loop_NTPase"/>
</dbReference>
<reference evidence="19 20" key="1">
    <citation type="submission" date="2015-06" db="EMBL/GenBank/DDBJ databases">
        <title>Genome sequencing of Thermotogales isolates from hydrothermal vents.</title>
        <authorList>
            <person name="Haverkamp T.H."/>
            <person name="Kublanov I.V."/>
            <person name="Nesbo C.L."/>
        </authorList>
    </citation>
    <scope>NUCLEOTIDE SEQUENCE [LARGE SCALE GENOMIC DNA]</scope>
    <source>
        <strain evidence="20">ik275mar</strain>
    </source>
</reference>
<accession>A0ABX3IIB7</accession>
<name>A0ABX3IIB7_9BACT</name>
<comment type="catalytic activity">
    <reaction evidence="12">
        <text>Couples ATP hydrolysis with the unwinding of duplex DNA by translocating in the 3'-5' direction.</text>
        <dbReference type="EC" id="5.6.2.4"/>
    </reaction>
</comment>
<feature type="coiled-coil region" evidence="16">
    <location>
        <begin position="763"/>
        <end position="790"/>
    </location>
</feature>
<evidence type="ECO:0000256" key="11">
    <source>
        <dbReference type="ARBA" id="ARBA00023235"/>
    </source>
</evidence>
<evidence type="ECO:0000256" key="6">
    <source>
        <dbReference type="ARBA" id="ARBA00022806"/>
    </source>
</evidence>
<dbReference type="CDD" id="cd17932">
    <property type="entry name" value="DEXQc_UvrD"/>
    <property type="match status" value="1"/>
</dbReference>
<evidence type="ECO:0000256" key="14">
    <source>
        <dbReference type="ARBA" id="ARBA00048988"/>
    </source>
</evidence>
<dbReference type="Proteomes" id="UP000242616">
    <property type="component" value="Unassembled WGS sequence"/>
</dbReference>
<keyword evidence="16" id="KW-0175">Coiled coil</keyword>
<evidence type="ECO:0000256" key="4">
    <source>
        <dbReference type="ARBA" id="ARBA00022763"/>
    </source>
</evidence>
<dbReference type="Gene3D" id="1.10.10.160">
    <property type="match status" value="1"/>
</dbReference>
<comment type="similarity">
    <text evidence="1">Belongs to the helicase family. UvrD subfamily.</text>
</comment>
<evidence type="ECO:0000256" key="13">
    <source>
        <dbReference type="ARBA" id="ARBA00034808"/>
    </source>
</evidence>
<keyword evidence="4" id="KW-0227">DNA damage</keyword>
<dbReference type="PROSITE" id="PS51198">
    <property type="entry name" value="UVRD_HELICASE_ATP_BIND"/>
    <property type="match status" value="1"/>
</dbReference>
<dbReference type="SUPFAM" id="SSF52540">
    <property type="entry name" value="P-loop containing nucleoside triphosphate hydrolases"/>
    <property type="match status" value="1"/>
</dbReference>